<keyword evidence="12" id="KW-1185">Reference proteome</keyword>
<evidence type="ECO:0000256" key="2">
    <source>
        <dbReference type="ARBA" id="ARBA00008017"/>
    </source>
</evidence>
<dbReference type="Proteomes" id="UP000466864">
    <property type="component" value="Unassembled WGS sequence"/>
</dbReference>
<evidence type="ECO:0000259" key="10">
    <source>
        <dbReference type="Pfam" id="PF21082"/>
    </source>
</evidence>
<dbReference type="Pfam" id="PF21082">
    <property type="entry name" value="MS_channel_3rd"/>
    <property type="match status" value="1"/>
</dbReference>
<feature type="transmembrane region" description="Helical" evidence="8">
    <location>
        <begin position="34"/>
        <end position="52"/>
    </location>
</feature>
<dbReference type="SUPFAM" id="SSF50182">
    <property type="entry name" value="Sm-like ribonucleoproteins"/>
    <property type="match status" value="1"/>
</dbReference>
<evidence type="ECO:0000256" key="1">
    <source>
        <dbReference type="ARBA" id="ARBA00004651"/>
    </source>
</evidence>
<dbReference type="AlphaFoldDB" id="A0A7X2TMI8"/>
<reference evidence="11 12" key="1">
    <citation type="submission" date="2019-08" db="EMBL/GenBank/DDBJ databases">
        <title>In-depth cultivation of the pig gut microbiome towards novel bacterial diversity and tailored functional studies.</title>
        <authorList>
            <person name="Wylensek D."/>
            <person name="Hitch T.C.A."/>
            <person name="Clavel T."/>
        </authorList>
    </citation>
    <scope>NUCLEOTIDE SEQUENCE [LARGE SCALE GENOMIC DNA]</scope>
    <source>
        <strain evidence="11 12">Oil+RF-744-WCA-WT-13</strain>
    </source>
</reference>
<dbReference type="Pfam" id="PF00924">
    <property type="entry name" value="MS_channel_2nd"/>
    <property type="match status" value="1"/>
</dbReference>
<evidence type="ECO:0000256" key="5">
    <source>
        <dbReference type="ARBA" id="ARBA00022989"/>
    </source>
</evidence>
<feature type="domain" description="Mechanosensitive ion channel MscS C-terminal" evidence="10">
    <location>
        <begin position="201"/>
        <end position="279"/>
    </location>
</feature>
<keyword evidence="6 8" id="KW-0472">Membrane</keyword>
<feature type="transmembrane region" description="Helical" evidence="8">
    <location>
        <begin position="72"/>
        <end position="90"/>
    </location>
</feature>
<dbReference type="GO" id="GO:0005886">
    <property type="term" value="C:plasma membrane"/>
    <property type="evidence" value="ECO:0007669"/>
    <property type="project" value="UniProtKB-SubCell"/>
</dbReference>
<evidence type="ECO:0000259" key="9">
    <source>
        <dbReference type="Pfam" id="PF00924"/>
    </source>
</evidence>
<evidence type="ECO:0000313" key="12">
    <source>
        <dbReference type="Proteomes" id="UP000466864"/>
    </source>
</evidence>
<comment type="similarity">
    <text evidence="2">Belongs to the MscS (TC 1.A.23) family.</text>
</comment>
<evidence type="ECO:0000256" key="8">
    <source>
        <dbReference type="SAM" id="Phobius"/>
    </source>
</evidence>
<keyword evidence="3" id="KW-1003">Cell membrane</keyword>
<dbReference type="InterPro" id="IPR023408">
    <property type="entry name" value="MscS_beta-dom_sf"/>
</dbReference>
<dbReference type="PANTHER" id="PTHR30221:SF1">
    <property type="entry name" value="SMALL-CONDUCTANCE MECHANOSENSITIVE CHANNEL"/>
    <property type="match status" value="1"/>
</dbReference>
<dbReference type="PANTHER" id="PTHR30221">
    <property type="entry name" value="SMALL-CONDUCTANCE MECHANOSENSITIVE CHANNEL"/>
    <property type="match status" value="1"/>
</dbReference>
<dbReference type="InterPro" id="IPR011066">
    <property type="entry name" value="MscS_channel_C_sf"/>
</dbReference>
<evidence type="ECO:0000256" key="4">
    <source>
        <dbReference type="ARBA" id="ARBA00022692"/>
    </source>
</evidence>
<evidence type="ECO:0000256" key="7">
    <source>
        <dbReference type="SAM" id="MobiDB-lite"/>
    </source>
</evidence>
<dbReference type="InterPro" id="IPR006685">
    <property type="entry name" value="MscS_channel_2nd"/>
</dbReference>
<dbReference type="EMBL" id="VUMV01000001">
    <property type="protein sequence ID" value="MST81202.1"/>
    <property type="molecule type" value="Genomic_DNA"/>
</dbReference>
<dbReference type="Gene3D" id="3.30.70.100">
    <property type="match status" value="1"/>
</dbReference>
<dbReference type="Gene3D" id="1.10.287.1260">
    <property type="match status" value="1"/>
</dbReference>
<dbReference type="InterPro" id="IPR045275">
    <property type="entry name" value="MscS_archaea/bacteria_type"/>
</dbReference>
<comment type="caution">
    <text evidence="11">The sequence shown here is derived from an EMBL/GenBank/DDBJ whole genome shotgun (WGS) entry which is preliminary data.</text>
</comment>
<accession>A0A7X2TMI8</accession>
<keyword evidence="4 8" id="KW-0812">Transmembrane</keyword>
<name>A0A7X2TMI8_9FIRM</name>
<dbReference type="InterPro" id="IPR049278">
    <property type="entry name" value="MS_channel_C"/>
</dbReference>
<dbReference type="SUPFAM" id="SSF82689">
    <property type="entry name" value="Mechanosensitive channel protein MscS (YggB), C-terminal domain"/>
    <property type="match status" value="1"/>
</dbReference>
<proteinExistence type="inferred from homology"/>
<feature type="compositionally biased region" description="Basic and acidic residues" evidence="7">
    <location>
        <begin position="320"/>
        <end position="341"/>
    </location>
</feature>
<evidence type="ECO:0000256" key="3">
    <source>
        <dbReference type="ARBA" id="ARBA00022475"/>
    </source>
</evidence>
<evidence type="ECO:0000256" key="6">
    <source>
        <dbReference type="ARBA" id="ARBA00023136"/>
    </source>
</evidence>
<protein>
    <submittedName>
        <fullName evidence="11">Mechanosensitive ion channel family protein</fullName>
    </submittedName>
</protein>
<dbReference type="Gene3D" id="2.30.30.60">
    <property type="match status" value="1"/>
</dbReference>
<evidence type="ECO:0000313" key="11">
    <source>
        <dbReference type="EMBL" id="MST81202.1"/>
    </source>
</evidence>
<keyword evidence="5 8" id="KW-1133">Transmembrane helix</keyword>
<comment type="subcellular location">
    <subcellularLocation>
        <location evidence="1">Cell membrane</location>
        <topology evidence="1">Multi-pass membrane protein</topology>
    </subcellularLocation>
</comment>
<feature type="domain" description="Mechanosensitive ion channel MscS" evidence="9">
    <location>
        <begin position="121"/>
        <end position="191"/>
    </location>
</feature>
<feature type="region of interest" description="Disordered" evidence="7">
    <location>
        <begin position="304"/>
        <end position="341"/>
    </location>
</feature>
<organism evidence="11 12">
    <name type="scientific">Bilifractor porci</name>
    <dbReference type="NCBI Taxonomy" id="2606636"/>
    <lineage>
        <taxon>Bacteria</taxon>
        <taxon>Bacillati</taxon>
        <taxon>Bacillota</taxon>
        <taxon>Clostridia</taxon>
        <taxon>Lachnospirales</taxon>
        <taxon>Lachnospiraceae</taxon>
        <taxon>Bilifractor</taxon>
    </lineage>
</organism>
<gene>
    <name evidence="11" type="ORF">FYJ60_02530</name>
</gene>
<dbReference type="InterPro" id="IPR010920">
    <property type="entry name" value="LSM_dom_sf"/>
</dbReference>
<dbReference type="GO" id="GO:0008381">
    <property type="term" value="F:mechanosensitive monoatomic ion channel activity"/>
    <property type="evidence" value="ECO:0007669"/>
    <property type="project" value="InterPro"/>
</dbReference>
<sequence length="341" mass="37793">MWIKQKAVWRKAGSSVCNVNPVPEVKQMGVDWQLLLRTAIILGITFLTVYFVRRFFRGLNKRTQKQSLYNKFFQSILTAGITIIGVYSALGSFEIAKEISTTVLQSSALLIAVATFAAQQTLGNVISGFSLSSSKPCDIGQKIQIKNGGTVIAEGIVRDMTVRHVVVEQADGQTCIIPNSVVDSSVIVNMSNPDTVATFVEVEVDYATDIEKARKIIMEILKTEPLVVEAEKTSILVSALTANGMLLKFAVYTRDIMESYLACSNVRQRIVSEFDKAEILIPYNTVTIDAQDAIVQSTQMQMAMNEAQEQKAPPENPVEGFEKDHYLTKPEEKPEPEKETQ</sequence>